<gene>
    <name evidence="5" type="primary">spo0C</name>
    <name evidence="5" type="ORF">DDT42_01779</name>
</gene>
<evidence type="ECO:0000313" key="5">
    <source>
        <dbReference type="EMBL" id="MBT9145902.1"/>
    </source>
</evidence>
<evidence type="ECO:0000256" key="3">
    <source>
        <dbReference type="ARBA" id="ARBA00023125"/>
    </source>
</evidence>
<accession>A0A9E2F2P4</accession>
<dbReference type="NCBIfam" id="TIGR00180">
    <property type="entry name" value="parB_part"/>
    <property type="match status" value="1"/>
</dbReference>
<dbReference type="SUPFAM" id="SSF110849">
    <property type="entry name" value="ParB/Sulfiredoxin"/>
    <property type="match status" value="1"/>
</dbReference>
<dbReference type="CDD" id="cd16393">
    <property type="entry name" value="SPO0J_N"/>
    <property type="match status" value="1"/>
</dbReference>
<keyword evidence="3" id="KW-0238">DNA-binding</keyword>
<dbReference type="Pfam" id="PF17762">
    <property type="entry name" value="HTH_ParB"/>
    <property type="match status" value="1"/>
</dbReference>
<dbReference type="FunFam" id="3.90.1530.30:FF:000001">
    <property type="entry name" value="Chromosome partitioning protein ParB"/>
    <property type="match status" value="1"/>
</dbReference>
<dbReference type="EMBL" id="QLTW01000219">
    <property type="protein sequence ID" value="MBT9145902.1"/>
    <property type="molecule type" value="Genomic_DNA"/>
</dbReference>
<evidence type="ECO:0000259" key="4">
    <source>
        <dbReference type="SMART" id="SM00470"/>
    </source>
</evidence>
<dbReference type="AlphaFoldDB" id="A0A9E2F2P4"/>
<name>A0A9E2F2P4_PSYF1</name>
<dbReference type="Gene3D" id="3.90.1530.30">
    <property type="match status" value="1"/>
</dbReference>
<dbReference type="GO" id="GO:0007059">
    <property type="term" value="P:chromosome segregation"/>
    <property type="evidence" value="ECO:0007669"/>
    <property type="project" value="UniProtKB-KW"/>
</dbReference>
<dbReference type="InterPro" id="IPR036086">
    <property type="entry name" value="ParB/Sulfiredoxin_sf"/>
</dbReference>
<feature type="domain" description="ParB-like N-terminal" evidence="4">
    <location>
        <begin position="4"/>
        <end position="93"/>
    </location>
</feature>
<keyword evidence="2" id="KW-0159">Chromosome partition</keyword>
<dbReference type="GO" id="GO:0005694">
    <property type="term" value="C:chromosome"/>
    <property type="evidence" value="ECO:0007669"/>
    <property type="project" value="TreeGrafter"/>
</dbReference>
<comment type="caution">
    <text evidence="5">The sequence shown here is derived from an EMBL/GenBank/DDBJ whole genome shotgun (WGS) entry which is preliminary data.</text>
</comment>
<sequence>MELKMIDITKLDPNPLQPRESFEREKLKELAGTISDVGILQPIFVRPKGDRYEIIGGERRWKASQIAGEKTIPALVKDIPDSEIMVQSLIENVHRENLKPVEQAKAILEVFKAEEKIKPYFIISDRLPQKVLVIRDKLYKRYKDNTLTKEEEMINDVMKKIGLGASAIYESLNIVKLPKSIQREATEKEVGKHQLARISMIEDEEIQEKVFRRVVDDELSEKETSKLTKVVKDKEVPDVVKRAVLEEGLDVEVAREFVGLPEEGIEQVTKEVLQVQDRGKEYQKEHIAIRKAQAEGRALPDIETRDVEATTAKSYIERYSEVHKVFVDRIIAMPKKHRDNVIMALLSAHGRLERQIQALQEKGLLSQDKIEGHRAKYAKELVSG</sequence>
<dbReference type="Gene3D" id="1.10.10.2830">
    <property type="match status" value="1"/>
</dbReference>
<dbReference type="PANTHER" id="PTHR33375">
    <property type="entry name" value="CHROMOSOME-PARTITIONING PROTEIN PARB-RELATED"/>
    <property type="match status" value="1"/>
</dbReference>
<dbReference type="Proteomes" id="UP000811545">
    <property type="component" value="Unassembled WGS sequence"/>
</dbReference>
<dbReference type="GO" id="GO:0003677">
    <property type="term" value="F:DNA binding"/>
    <property type="evidence" value="ECO:0007669"/>
    <property type="project" value="UniProtKB-KW"/>
</dbReference>
<dbReference type="Pfam" id="PF02195">
    <property type="entry name" value="ParB_N"/>
    <property type="match status" value="1"/>
</dbReference>
<dbReference type="InterPro" id="IPR004437">
    <property type="entry name" value="ParB/RepB/Spo0J"/>
</dbReference>
<dbReference type="SMART" id="SM00470">
    <property type="entry name" value="ParB"/>
    <property type="match status" value="1"/>
</dbReference>
<evidence type="ECO:0000313" key="6">
    <source>
        <dbReference type="Proteomes" id="UP000811545"/>
    </source>
</evidence>
<proteinExistence type="inferred from homology"/>
<dbReference type="InterPro" id="IPR050336">
    <property type="entry name" value="Chromosome_partition/occlusion"/>
</dbReference>
<comment type="similarity">
    <text evidence="1">Belongs to the ParB family.</text>
</comment>
<dbReference type="PANTHER" id="PTHR33375:SF1">
    <property type="entry name" value="CHROMOSOME-PARTITIONING PROTEIN PARB-RELATED"/>
    <property type="match status" value="1"/>
</dbReference>
<dbReference type="SUPFAM" id="SSF109709">
    <property type="entry name" value="KorB DNA-binding domain-like"/>
    <property type="match status" value="1"/>
</dbReference>
<evidence type="ECO:0000256" key="1">
    <source>
        <dbReference type="ARBA" id="ARBA00006295"/>
    </source>
</evidence>
<protein>
    <submittedName>
        <fullName evidence="5">Chromosome-partitioning protein Spo0J</fullName>
    </submittedName>
</protein>
<dbReference type="InterPro" id="IPR003115">
    <property type="entry name" value="ParB_N"/>
</dbReference>
<evidence type="ECO:0000256" key="2">
    <source>
        <dbReference type="ARBA" id="ARBA00022829"/>
    </source>
</evidence>
<organism evidence="5 6">
    <name type="scientific">Psychracetigena formicireducens</name>
    <dbReference type="NCBI Taxonomy" id="2986056"/>
    <lineage>
        <taxon>Bacteria</taxon>
        <taxon>Bacillati</taxon>
        <taxon>Candidatus Lithacetigenota</taxon>
        <taxon>Candidatus Psychracetigena</taxon>
    </lineage>
</organism>
<dbReference type="InterPro" id="IPR041468">
    <property type="entry name" value="HTH_ParB/Spo0J"/>
</dbReference>
<reference evidence="5 6" key="1">
    <citation type="journal article" date="2021" name="bioRxiv">
        <title>Unique metabolic strategies in Hadean analogues reveal hints for primordial physiology.</title>
        <authorList>
            <person name="Nobu M.K."/>
            <person name="Nakai R."/>
            <person name="Tamazawa S."/>
            <person name="Mori H."/>
            <person name="Toyoda A."/>
            <person name="Ijiri A."/>
            <person name="Suzuki S."/>
            <person name="Kurokawa K."/>
            <person name="Kamagata Y."/>
            <person name="Tamaki H."/>
        </authorList>
    </citation>
    <scope>NUCLEOTIDE SEQUENCE [LARGE SCALE GENOMIC DNA]</scope>
    <source>
        <strain evidence="5">BS525</strain>
    </source>
</reference>